<keyword evidence="3" id="KW-1185">Reference proteome</keyword>
<accession>A0A133QC78</accession>
<reference evidence="3" key="1">
    <citation type="submission" date="2016-01" db="EMBL/GenBank/DDBJ databases">
        <authorList>
            <person name="Mitreva M."/>
            <person name="Pepin K.H."/>
            <person name="Mihindukulasuriya K.A."/>
            <person name="Fulton R."/>
            <person name="Fronick C."/>
            <person name="O'Laughlin M."/>
            <person name="Miner T."/>
            <person name="Herter B."/>
            <person name="Rosa B.A."/>
            <person name="Cordes M."/>
            <person name="Tomlinson C."/>
            <person name="Wollam A."/>
            <person name="Palsikar V.B."/>
            <person name="Mardis E.R."/>
            <person name="Wilson R.K."/>
        </authorList>
    </citation>
    <scope>NUCLEOTIDE SEQUENCE [LARGE SCALE GENOMIC DNA]</scope>
    <source>
        <strain evidence="3">MJR7716</strain>
    </source>
</reference>
<dbReference type="Proteomes" id="UP000070533">
    <property type="component" value="Unassembled WGS sequence"/>
</dbReference>
<evidence type="ECO:0000313" key="2">
    <source>
        <dbReference type="EMBL" id="KXA40497.1"/>
    </source>
</evidence>
<gene>
    <name evidence="2" type="ORF">HMPREF3226_01046</name>
</gene>
<dbReference type="OrthoDB" id="53782at2"/>
<evidence type="ECO:0000313" key="3">
    <source>
        <dbReference type="Proteomes" id="UP000070533"/>
    </source>
</evidence>
<dbReference type="PATRIC" id="fig|28128.5.peg.1056"/>
<sequence>MKKISQIDWKLYKESATGKADIASFQKLLDDPNCSYEDMLNLGKKYDPQYFSNFSPKEEKQIIEIIKFYDDAIGEEVENYHSFEKASDYEDFYLSFVAKLLSEKEVSDIDEIPHSEFKKFLSDNLPMSVILYAYLPGVFIPNFFVMQFSYLKRIADKYDIELPKTPNRSDYKSRNLYYLDMCGKLIDFAVENGFENTAEFCAFLFGYELPKAKEEMMYEANNNMPDTPNQAWIIIGNYGEGEKEMDFGFWQANEFTSRGDVLLFYEKSPVKAMNSIWIAQADGVVDPFFYYYSSTYIGNKIAIPADKSVKYDDFKNSEYFKKRDKKGNFVSKNFQDVSGWAVKFDDYAEIKRILETKGFNTSILPSLYEPTKVGNVTIEHEKDVSEKLLIPLLEQMGWKNKYDFEGEVEFNAGRGQTGYSSDKRPDFVLHIRRKNDDIEVKVAIEVKKLMKNEHEIHDNFVQGRSYAKWGNAKVLVLCDMRQILVYLRDKNNKFNENNLIQFSWIDMENPDKFKELKKLLS</sequence>
<keyword evidence="1" id="KW-1133">Transmembrane helix</keyword>
<dbReference type="AlphaFoldDB" id="A0A133QC78"/>
<dbReference type="Gene3D" id="3.90.1570.30">
    <property type="match status" value="1"/>
</dbReference>
<keyword evidence="1" id="KW-0812">Transmembrane</keyword>
<proteinExistence type="predicted"/>
<organism evidence="2 3">
    <name type="scientific">Prevotella corporis</name>
    <dbReference type="NCBI Taxonomy" id="28128"/>
    <lineage>
        <taxon>Bacteria</taxon>
        <taxon>Pseudomonadati</taxon>
        <taxon>Bacteroidota</taxon>
        <taxon>Bacteroidia</taxon>
        <taxon>Bacteroidales</taxon>
        <taxon>Prevotellaceae</taxon>
        <taxon>Prevotella</taxon>
    </lineage>
</organism>
<dbReference type="STRING" id="28128.HMPREF3226_01046"/>
<name>A0A133QC78_9BACT</name>
<dbReference type="RefSeq" id="WP_060940499.1">
    <property type="nucleotide sequence ID" value="NZ_KQ957225.1"/>
</dbReference>
<comment type="caution">
    <text evidence="2">The sequence shown here is derived from an EMBL/GenBank/DDBJ whole genome shotgun (WGS) entry which is preliminary data.</text>
</comment>
<feature type="transmembrane region" description="Helical" evidence="1">
    <location>
        <begin position="129"/>
        <end position="150"/>
    </location>
</feature>
<protein>
    <submittedName>
        <fullName evidence="2">Type I restriction enzyme HsdR protein</fullName>
    </submittedName>
</protein>
<evidence type="ECO:0000256" key="1">
    <source>
        <dbReference type="SAM" id="Phobius"/>
    </source>
</evidence>
<dbReference type="eggNOG" id="ENOG5030I1Q">
    <property type="taxonomic scope" value="Bacteria"/>
</dbReference>
<keyword evidence="1" id="KW-0472">Membrane</keyword>
<dbReference type="EMBL" id="LRQG01000068">
    <property type="protein sequence ID" value="KXA40497.1"/>
    <property type="molecule type" value="Genomic_DNA"/>
</dbReference>